<evidence type="ECO:0000256" key="5">
    <source>
        <dbReference type="ARBA" id="ARBA00022485"/>
    </source>
</evidence>
<dbReference type="GO" id="GO:0046872">
    <property type="term" value="F:metal ion binding"/>
    <property type="evidence" value="ECO:0007669"/>
    <property type="project" value="UniProtKB-UniRule"/>
</dbReference>
<dbReference type="CDD" id="cd03431">
    <property type="entry name" value="NUDIX_DNA_Glycosylase_C-MutY"/>
    <property type="match status" value="1"/>
</dbReference>
<feature type="region of interest" description="Disordered" evidence="14">
    <location>
        <begin position="1"/>
        <end position="50"/>
    </location>
</feature>
<dbReference type="InterPro" id="IPR044298">
    <property type="entry name" value="MIG/MutY"/>
</dbReference>
<dbReference type="Pfam" id="PF14815">
    <property type="entry name" value="NUDIX_4"/>
    <property type="match status" value="1"/>
</dbReference>
<accession>A0A1A6A5Q8</accession>
<keyword evidence="11" id="KW-0234">DNA repair</keyword>
<dbReference type="FunFam" id="1.10.340.30:FF:000002">
    <property type="entry name" value="Adenine DNA glycosylase"/>
    <property type="match status" value="1"/>
</dbReference>
<dbReference type="GO" id="GO:0006298">
    <property type="term" value="P:mismatch repair"/>
    <property type="evidence" value="ECO:0007669"/>
    <property type="project" value="TreeGrafter"/>
</dbReference>
<evidence type="ECO:0000256" key="14">
    <source>
        <dbReference type="SAM" id="MobiDB-lite"/>
    </source>
</evidence>
<comment type="catalytic activity">
    <reaction evidence="1 13">
        <text>Hydrolyzes free adenine bases from 7,8-dihydro-8-oxoguanine:adenine mismatched double-stranded DNA, leaving an apurinic site.</text>
        <dbReference type="EC" id="3.2.2.31"/>
    </reaction>
</comment>
<evidence type="ECO:0000313" key="16">
    <source>
        <dbReference type="EMBL" id="OBR85391.1"/>
    </source>
</evidence>
<dbReference type="SUPFAM" id="SSF55811">
    <property type="entry name" value="Nudix"/>
    <property type="match status" value="1"/>
</dbReference>
<evidence type="ECO:0000256" key="8">
    <source>
        <dbReference type="ARBA" id="ARBA00022801"/>
    </source>
</evidence>
<dbReference type="Gene3D" id="3.90.79.10">
    <property type="entry name" value="Nucleoside Triphosphate Pyrophosphohydrolase"/>
    <property type="match status" value="1"/>
</dbReference>
<keyword evidence="12 13" id="KW-0326">Glycosidase</keyword>
<evidence type="ECO:0000256" key="9">
    <source>
        <dbReference type="ARBA" id="ARBA00023004"/>
    </source>
</evidence>
<gene>
    <name evidence="16" type="ORF">I303_04726</name>
</gene>
<dbReference type="Pfam" id="PF00730">
    <property type="entry name" value="HhH-GPD"/>
    <property type="match status" value="1"/>
</dbReference>
<evidence type="ECO:0000256" key="13">
    <source>
        <dbReference type="RuleBase" id="RU365096"/>
    </source>
</evidence>
<dbReference type="PANTHER" id="PTHR42944:SF1">
    <property type="entry name" value="ADENINE DNA GLYCOSYLASE"/>
    <property type="match status" value="1"/>
</dbReference>
<evidence type="ECO:0000256" key="7">
    <source>
        <dbReference type="ARBA" id="ARBA00022763"/>
    </source>
</evidence>
<evidence type="ECO:0000256" key="1">
    <source>
        <dbReference type="ARBA" id="ARBA00000843"/>
    </source>
</evidence>
<dbReference type="InterPro" id="IPR029119">
    <property type="entry name" value="MutY_C"/>
</dbReference>
<evidence type="ECO:0000256" key="11">
    <source>
        <dbReference type="ARBA" id="ARBA00023204"/>
    </source>
</evidence>
<feature type="domain" description="HhH-GPD" evidence="15">
    <location>
        <begin position="134"/>
        <end position="296"/>
    </location>
</feature>
<organism evidence="16">
    <name type="scientific">Kwoniella dejecticola CBS 10117</name>
    <dbReference type="NCBI Taxonomy" id="1296121"/>
    <lineage>
        <taxon>Eukaryota</taxon>
        <taxon>Fungi</taxon>
        <taxon>Dikarya</taxon>
        <taxon>Basidiomycota</taxon>
        <taxon>Agaricomycotina</taxon>
        <taxon>Tremellomycetes</taxon>
        <taxon>Tremellales</taxon>
        <taxon>Cryptococcaceae</taxon>
        <taxon>Kwoniella</taxon>
    </lineage>
</organism>
<keyword evidence="10" id="KW-0411">Iron-sulfur</keyword>
<dbReference type="InterPro" id="IPR015797">
    <property type="entry name" value="NUDIX_hydrolase-like_dom_sf"/>
</dbReference>
<dbReference type="GO" id="GO:0006285">
    <property type="term" value="P:base-excision repair, AP site formation"/>
    <property type="evidence" value="ECO:0007669"/>
    <property type="project" value="UniProtKB-ARBA"/>
</dbReference>
<dbReference type="InterPro" id="IPR003265">
    <property type="entry name" value="HhH-GPD_domain"/>
</dbReference>
<dbReference type="SMART" id="SM00478">
    <property type="entry name" value="ENDO3c"/>
    <property type="match status" value="1"/>
</dbReference>
<evidence type="ECO:0000256" key="4">
    <source>
        <dbReference type="ARBA" id="ARBA00022023"/>
    </source>
</evidence>
<dbReference type="SUPFAM" id="SSF48150">
    <property type="entry name" value="DNA-glycosylase"/>
    <property type="match status" value="1"/>
</dbReference>
<name>A0A1A6A5Q8_9TREE</name>
<dbReference type="EMBL" id="KI894031">
    <property type="protein sequence ID" value="OBR85391.1"/>
    <property type="molecule type" value="Genomic_DNA"/>
</dbReference>
<evidence type="ECO:0000256" key="10">
    <source>
        <dbReference type="ARBA" id="ARBA00023014"/>
    </source>
</evidence>
<keyword evidence="7 13" id="KW-0227">DNA damage</keyword>
<dbReference type="AlphaFoldDB" id="A0A1A6A5Q8"/>
<comment type="cofactor">
    <cofactor evidence="13">
        <name>[4Fe-4S] cluster</name>
        <dbReference type="ChEBI" id="CHEBI:49883"/>
    </cofactor>
    <text evidence="13">Binds 1 [4Fe-4S] cluster.</text>
</comment>
<dbReference type="InterPro" id="IPR011257">
    <property type="entry name" value="DNA_glycosylase"/>
</dbReference>
<dbReference type="STRING" id="1296121.A0A1A6A5Q8"/>
<evidence type="ECO:0000259" key="15">
    <source>
        <dbReference type="SMART" id="SM00478"/>
    </source>
</evidence>
<evidence type="ECO:0000256" key="2">
    <source>
        <dbReference type="ARBA" id="ARBA00008343"/>
    </source>
</evidence>
<dbReference type="GO" id="GO:0032357">
    <property type="term" value="F:oxidized purine DNA binding"/>
    <property type="evidence" value="ECO:0007669"/>
    <property type="project" value="TreeGrafter"/>
</dbReference>
<dbReference type="CDD" id="cd00056">
    <property type="entry name" value="ENDO3c"/>
    <property type="match status" value="1"/>
</dbReference>
<keyword evidence="5" id="KW-0004">4Fe-4S</keyword>
<evidence type="ECO:0000256" key="12">
    <source>
        <dbReference type="ARBA" id="ARBA00023295"/>
    </source>
</evidence>
<evidence type="ECO:0000256" key="6">
    <source>
        <dbReference type="ARBA" id="ARBA00022723"/>
    </source>
</evidence>
<feature type="compositionally biased region" description="Low complexity" evidence="14">
    <location>
        <begin position="1"/>
        <end position="13"/>
    </location>
</feature>
<dbReference type="Gene3D" id="1.10.1670.10">
    <property type="entry name" value="Helix-hairpin-Helix base-excision DNA repair enzymes (C-terminal)"/>
    <property type="match status" value="1"/>
</dbReference>
<dbReference type="PANTHER" id="PTHR42944">
    <property type="entry name" value="ADENINE DNA GLYCOSYLASE"/>
    <property type="match status" value="1"/>
</dbReference>
<dbReference type="GO" id="GO:0051539">
    <property type="term" value="F:4 iron, 4 sulfur cluster binding"/>
    <property type="evidence" value="ECO:0007669"/>
    <property type="project" value="UniProtKB-UniRule"/>
</dbReference>
<dbReference type="GO" id="GO:0035485">
    <property type="term" value="F:adenine/guanine mispair binding"/>
    <property type="evidence" value="ECO:0007669"/>
    <property type="project" value="TreeGrafter"/>
</dbReference>
<dbReference type="InterPro" id="IPR003651">
    <property type="entry name" value="Endonuclease3_FeS-loop_motif"/>
</dbReference>
<dbReference type="Gene3D" id="1.10.340.30">
    <property type="entry name" value="Hypothetical protein, domain 2"/>
    <property type="match status" value="1"/>
</dbReference>
<evidence type="ECO:0000256" key="3">
    <source>
        <dbReference type="ARBA" id="ARBA00012045"/>
    </source>
</evidence>
<dbReference type="InterPro" id="IPR023170">
    <property type="entry name" value="HhH_base_excis_C"/>
</dbReference>
<protein>
    <recommendedName>
        <fullName evidence="4 13">Adenine DNA glycosylase</fullName>
        <ecNumber evidence="3 13">3.2.2.31</ecNumber>
    </recommendedName>
</protein>
<keyword evidence="6" id="KW-0479">Metal-binding</keyword>
<keyword evidence="9 13" id="KW-0408">Iron</keyword>
<dbReference type="SMART" id="SM00525">
    <property type="entry name" value="FES"/>
    <property type="match status" value="1"/>
</dbReference>
<keyword evidence="8" id="KW-0378">Hydrolase</keyword>
<dbReference type="GO" id="GO:0034039">
    <property type="term" value="F:8-oxo-7,8-dihydroguanine DNA N-glycosylase activity"/>
    <property type="evidence" value="ECO:0007669"/>
    <property type="project" value="TreeGrafter"/>
</dbReference>
<comment type="function">
    <text evidence="13">Adenine glycosylase active on G-A mispairs.</text>
</comment>
<dbReference type="EC" id="3.2.2.31" evidence="3 13"/>
<comment type="similarity">
    <text evidence="2 13">Belongs to the Nth/MutY family.</text>
</comment>
<reference evidence="16" key="1">
    <citation type="submission" date="2013-07" db="EMBL/GenBank/DDBJ databases">
        <title>The Genome Sequence of Cryptococcus dejecticola CBS10117.</title>
        <authorList>
            <consortium name="The Broad Institute Genome Sequencing Platform"/>
            <person name="Cuomo C."/>
            <person name="Litvintseva A."/>
            <person name="Chen Y."/>
            <person name="Heitman J."/>
            <person name="Sun S."/>
            <person name="Springer D."/>
            <person name="Dromer F."/>
            <person name="Young S.K."/>
            <person name="Zeng Q."/>
            <person name="Gargeya S."/>
            <person name="Fitzgerald M."/>
            <person name="Abouelleil A."/>
            <person name="Alvarado L."/>
            <person name="Berlin A.M."/>
            <person name="Chapman S.B."/>
            <person name="Dewar J."/>
            <person name="Goldberg J."/>
            <person name="Griggs A."/>
            <person name="Gujja S."/>
            <person name="Hansen M."/>
            <person name="Howarth C."/>
            <person name="Imamovic A."/>
            <person name="Larimer J."/>
            <person name="McCowan C."/>
            <person name="Murphy C."/>
            <person name="Pearson M."/>
            <person name="Priest M."/>
            <person name="Roberts A."/>
            <person name="Saif S."/>
            <person name="Shea T."/>
            <person name="Sykes S."/>
            <person name="Wortman J."/>
            <person name="Nusbaum C."/>
            <person name="Birren B."/>
        </authorList>
    </citation>
    <scope>NUCLEOTIDE SEQUENCE [LARGE SCALE GENOMIC DNA]</scope>
    <source>
        <strain evidence="16">CBS 10117</strain>
    </source>
</reference>
<dbReference type="OrthoDB" id="10248838at2759"/>
<dbReference type="GO" id="GO:0005634">
    <property type="term" value="C:nucleus"/>
    <property type="evidence" value="ECO:0007669"/>
    <property type="project" value="TreeGrafter"/>
</dbReference>
<dbReference type="GO" id="GO:0000701">
    <property type="term" value="F:purine-specific mismatch base pair DNA N-glycosylase activity"/>
    <property type="evidence" value="ECO:0007669"/>
    <property type="project" value="UniProtKB-EC"/>
</dbReference>
<feature type="region of interest" description="Disordered" evidence="14">
    <location>
        <begin position="523"/>
        <end position="553"/>
    </location>
</feature>
<dbReference type="VEuPathDB" id="FungiDB:I303_04726"/>
<sequence>MRAESSRSASIISVKDSDGSDYQPVRENDSPPKRTSVKRKRAPVGKKLPAESKIRSKIANEVEDIEDSTGPFILRDHGMEYHSVAEIVERQEDLLSWFETCREKRGMPWRKRYDPRLSMEEKGQRAYEVISEVMLQQTQVATVIAYWRRWIEKWPTIADLAKADVEEVNAMWRGLGYYRRARSLLAGAKTVMSKAKYKGRLPDDPLILEKEIDGVGRYTAGAICSMAYGISTPIVDGNIHRLFTRLLAVHAPQTAPSTIKFLWGAAEQLVEKLPFDQNRQGITGDWNQALMELGSQVCKPVSPDCSACPLQSSCKAYAEVSDSHDKAAFQLSASPPQPLELPCALCSPVPSSTTVERISSISIFPMRKEKKASRAEEESVLLTEWKGGDGDRKWLFVKRPEKGLLAGLYEPPTTPVESSSTPKTCLETSISALSEIIDFSPAELLKQGQSRYISSIPHIFSHINMTYHIHHSTISDSSAVPPPLRETDRTVVWLSEDEVVHANIGTGVKKVWAEVYGSWGSFDEESPKVKKPKNGTTQARQKKSPLEEVKNGKIVKKIMMPSMPTRKVKSDEVHEE</sequence>
<proteinExistence type="inferred from homology"/>
<feature type="compositionally biased region" description="Basic residues" evidence="14">
    <location>
        <begin position="35"/>
        <end position="44"/>
    </location>
</feature>